<protein>
    <submittedName>
        <fullName evidence="1">Uncharacterized protein</fullName>
    </submittedName>
</protein>
<gene>
    <name evidence="1" type="ORF">RGCCGE502_27362</name>
</gene>
<dbReference type="Proteomes" id="UP000014411">
    <property type="component" value="Unassembled WGS sequence"/>
</dbReference>
<name>S3HP18_9HYPH</name>
<dbReference type="EMBL" id="AEYE02000033">
    <property type="protein sequence ID" value="EPE95136.1"/>
    <property type="molecule type" value="Genomic_DNA"/>
</dbReference>
<accession>S3HP18</accession>
<organism evidence="1 2">
    <name type="scientific">Rhizobium grahamii CCGE 502</name>
    <dbReference type="NCBI Taxonomy" id="990285"/>
    <lineage>
        <taxon>Bacteria</taxon>
        <taxon>Pseudomonadati</taxon>
        <taxon>Pseudomonadota</taxon>
        <taxon>Alphaproteobacteria</taxon>
        <taxon>Hyphomicrobiales</taxon>
        <taxon>Rhizobiaceae</taxon>
        <taxon>Rhizobium/Agrobacterium group</taxon>
        <taxon>Rhizobium</taxon>
    </lineage>
</organism>
<proteinExistence type="predicted"/>
<dbReference type="HOGENOM" id="CLU_1729898_0_0_5"/>
<reference evidence="1 2" key="1">
    <citation type="journal article" date="2012" name="J. Bacteriol.">
        <title>Genome sequence of Rhizobium grahamii CCGE502, a broad-host-range symbiont with low nodulation competitiveness in Phaseolus vulgaris.</title>
        <authorList>
            <person name="Althabegoiti M.J."/>
            <person name="Lozano L."/>
            <person name="Torres-Tejerizo G."/>
            <person name="Ormeno-Orrillo E."/>
            <person name="Rogel M.A."/>
            <person name="Gonzalez V."/>
            <person name="Martinez-Romero E."/>
        </authorList>
    </citation>
    <scope>NUCLEOTIDE SEQUENCE [LARGE SCALE GENOMIC DNA]</scope>
    <source>
        <strain evidence="1 2">CCGE 502</strain>
        <plasmid evidence="1">pRg502b</plasmid>
    </source>
</reference>
<keyword evidence="2" id="KW-1185">Reference proteome</keyword>
<sequence length="151" mass="16857">MDSQTRHPVIEIVVPRRARAHYPDSVRCLCCNGPRAPSEMDEDGCGICDECLGVSDNDVPSTIAAFEEAFGQLPSGYMEGNFEGRRWSATVRRSADARRMWMLAEELGGNEIVSFNWYQLSDGHGILKPCEMSVSRVVDFILGFRIDPRLG</sequence>
<dbReference type="RefSeq" id="WP_016557400.1">
    <property type="nucleotide sequence ID" value="NZ_AEYE02000033.1"/>
</dbReference>
<dbReference type="AlphaFoldDB" id="S3HP18"/>
<evidence type="ECO:0000313" key="2">
    <source>
        <dbReference type="Proteomes" id="UP000014411"/>
    </source>
</evidence>
<keyword evidence="1" id="KW-0614">Plasmid</keyword>
<geneLocation type="plasmid" evidence="1">
    <name>pRg502b</name>
</geneLocation>
<comment type="caution">
    <text evidence="1">The sequence shown here is derived from an EMBL/GenBank/DDBJ whole genome shotgun (WGS) entry which is preliminary data.</text>
</comment>
<evidence type="ECO:0000313" key="1">
    <source>
        <dbReference type="EMBL" id="EPE95136.1"/>
    </source>
</evidence>